<dbReference type="EMBL" id="BNCH01000001">
    <property type="protein sequence ID" value="GHE86505.1"/>
    <property type="molecule type" value="Genomic_DNA"/>
</dbReference>
<accession>A0ABQ3IQF7</accession>
<keyword evidence="4" id="KW-1185">Reference proteome</keyword>
<reference evidence="4" key="1">
    <citation type="journal article" date="2019" name="Int. J. Syst. Evol. Microbiol.">
        <title>The Global Catalogue of Microorganisms (GCM) 10K type strain sequencing project: providing services to taxonomists for standard genome sequencing and annotation.</title>
        <authorList>
            <consortium name="The Broad Institute Genomics Platform"/>
            <consortium name="The Broad Institute Genome Sequencing Center for Infectious Disease"/>
            <person name="Wu L."/>
            <person name="Ma J."/>
        </authorList>
    </citation>
    <scope>NUCLEOTIDE SEQUENCE [LARGE SCALE GENOMIC DNA]</scope>
    <source>
        <strain evidence="4">KCTC 42443</strain>
    </source>
</reference>
<evidence type="ECO:0000313" key="3">
    <source>
        <dbReference type="EMBL" id="GHE86505.1"/>
    </source>
</evidence>
<protein>
    <recommendedName>
        <fullName evidence="5">PH domain-containing protein</fullName>
    </recommendedName>
</protein>
<organism evidence="3 4">
    <name type="scientific">Aliiroseovarius zhejiangensis</name>
    <dbReference type="NCBI Taxonomy" id="1632025"/>
    <lineage>
        <taxon>Bacteria</taxon>
        <taxon>Pseudomonadati</taxon>
        <taxon>Pseudomonadota</taxon>
        <taxon>Alphaproteobacteria</taxon>
        <taxon>Rhodobacterales</taxon>
        <taxon>Paracoccaceae</taxon>
        <taxon>Aliiroseovarius</taxon>
    </lineage>
</organism>
<evidence type="ECO:0000313" key="4">
    <source>
        <dbReference type="Proteomes" id="UP000609802"/>
    </source>
</evidence>
<keyword evidence="2" id="KW-1133">Transmembrane helix</keyword>
<feature type="region of interest" description="Disordered" evidence="1">
    <location>
        <begin position="1"/>
        <end position="27"/>
    </location>
</feature>
<feature type="compositionally biased region" description="Polar residues" evidence="1">
    <location>
        <begin position="1"/>
        <end position="21"/>
    </location>
</feature>
<evidence type="ECO:0000256" key="2">
    <source>
        <dbReference type="SAM" id="Phobius"/>
    </source>
</evidence>
<evidence type="ECO:0000256" key="1">
    <source>
        <dbReference type="SAM" id="MobiDB-lite"/>
    </source>
</evidence>
<feature type="transmembrane region" description="Helical" evidence="2">
    <location>
        <begin position="52"/>
        <end position="71"/>
    </location>
</feature>
<keyword evidence="2" id="KW-0812">Transmembrane</keyword>
<feature type="transmembrane region" description="Helical" evidence="2">
    <location>
        <begin position="83"/>
        <end position="102"/>
    </location>
</feature>
<name>A0ABQ3IQF7_9RHOB</name>
<sequence>MGGTRMQGNIENIKSSETTEQGKGGPGVVQTPWGYRLSAIGTEAGLLRLTHAAGRFVGLVLLLIIAGVWSFSADTFADPLTMAMKLGLTGLLFVVGWMLFWYGRDARQVEAQVDLDGCELRIGHRDGLNRFRHETRIPFADIGSFLILRNDDNPDDAALYARIGSGMDAYEVIAGPEAALERIQARLVSDLTGERRRRDPRNRRIARVTGNAISLARVSAP</sequence>
<comment type="caution">
    <text evidence="3">The sequence shown here is derived from an EMBL/GenBank/DDBJ whole genome shotgun (WGS) entry which is preliminary data.</text>
</comment>
<dbReference type="Proteomes" id="UP000609802">
    <property type="component" value="Unassembled WGS sequence"/>
</dbReference>
<evidence type="ECO:0008006" key="5">
    <source>
        <dbReference type="Google" id="ProtNLM"/>
    </source>
</evidence>
<proteinExistence type="predicted"/>
<gene>
    <name evidence="3" type="ORF">GCM10016455_02650</name>
</gene>
<keyword evidence="2" id="KW-0472">Membrane</keyword>